<feature type="region of interest" description="Disordered" evidence="1">
    <location>
        <begin position="1"/>
        <end position="60"/>
    </location>
</feature>
<sequence>MSGSDGFYDEFLDAPDDATPPHGIPVQQPPPGAAHAAPPPPQQYQQPLPPPAPVPHQHSVGQVPGVFEQQVPGRHAQANPGLQQIHAADVIPRHKVKPEMGWRGRIARTTGVNLGVSKAEDEYKKLLGRVQRQLRSTYTVAFLSTKGGVGKSSATLLAGTALGMHREDRAAAIDANPDDGTLANRLPMQTARSFRELLADPGIRRFEDVREYMGSNQRGLWVLRGDDSERSDDEMSGDDFKHSLARVQIGFPLTLVDCGTGVRHPVTRAVLESVDAVVVVATARLDGADAAMKTLRWLHFHGYAHLVRNATVIVNEGAKGKAGEKEVETLVNKFAQAVHAVHVLPKDPHLEEAGVVDVDRLQPRTQRVAIEIAASIADGFAQAADKDHAYGWGQR</sequence>
<dbReference type="Gene3D" id="3.40.50.300">
    <property type="entry name" value="P-loop containing nucleotide triphosphate hydrolases"/>
    <property type="match status" value="1"/>
</dbReference>
<accession>A0A4R5PER9</accession>
<organism evidence="3 4">
    <name type="scientific">Mycobacteroides franklinii</name>
    <dbReference type="NCBI Taxonomy" id="948102"/>
    <lineage>
        <taxon>Bacteria</taxon>
        <taxon>Bacillati</taxon>
        <taxon>Actinomycetota</taxon>
        <taxon>Actinomycetes</taxon>
        <taxon>Mycobacteriales</taxon>
        <taxon>Mycobacteriaceae</taxon>
        <taxon>Mycobacteroides</taxon>
    </lineage>
</organism>
<dbReference type="RefSeq" id="WP_109558410.1">
    <property type="nucleotide sequence ID" value="NZ_MAFQ01000014.1"/>
</dbReference>
<evidence type="ECO:0000256" key="1">
    <source>
        <dbReference type="SAM" id="MobiDB-lite"/>
    </source>
</evidence>
<evidence type="ECO:0000313" key="3">
    <source>
        <dbReference type="EMBL" id="TDH23167.1"/>
    </source>
</evidence>
<dbReference type="InterPro" id="IPR027417">
    <property type="entry name" value="P-loop_NTPase"/>
</dbReference>
<feature type="compositionally biased region" description="Pro residues" evidence="1">
    <location>
        <begin position="27"/>
        <end position="54"/>
    </location>
</feature>
<dbReference type="AlphaFoldDB" id="A0A4R5PER9"/>
<dbReference type="PANTHER" id="PTHR43384">
    <property type="entry name" value="SEPTUM SITE-DETERMINING PROTEIN MIND HOMOLOG, CHLOROPLASTIC-RELATED"/>
    <property type="match status" value="1"/>
</dbReference>
<feature type="domain" description="CobQ/CobB/MinD/ParA nucleotide binding" evidence="2">
    <location>
        <begin position="140"/>
        <end position="353"/>
    </location>
</feature>
<dbReference type="GO" id="GO:0005829">
    <property type="term" value="C:cytosol"/>
    <property type="evidence" value="ECO:0007669"/>
    <property type="project" value="TreeGrafter"/>
</dbReference>
<dbReference type="Proteomes" id="UP000295627">
    <property type="component" value="Unassembled WGS sequence"/>
</dbReference>
<dbReference type="EMBL" id="RXLR01000013">
    <property type="protein sequence ID" value="TDH23167.1"/>
    <property type="molecule type" value="Genomic_DNA"/>
</dbReference>
<dbReference type="GO" id="GO:0005524">
    <property type="term" value="F:ATP binding"/>
    <property type="evidence" value="ECO:0007669"/>
    <property type="project" value="TreeGrafter"/>
</dbReference>
<evidence type="ECO:0000313" key="4">
    <source>
        <dbReference type="Proteomes" id="UP000295627"/>
    </source>
</evidence>
<dbReference type="Pfam" id="PF01656">
    <property type="entry name" value="CbiA"/>
    <property type="match status" value="1"/>
</dbReference>
<dbReference type="InterPro" id="IPR050625">
    <property type="entry name" value="ParA/MinD_ATPase"/>
</dbReference>
<dbReference type="GO" id="GO:0009898">
    <property type="term" value="C:cytoplasmic side of plasma membrane"/>
    <property type="evidence" value="ECO:0007669"/>
    <property type="project" value="TreeGrafter"/>
</dbReference>
<reference evidence="3 4" key="1">
    <citation type="journal article" date="2019" name="Sci. Rep.">
        <title>Extended insight into the Mycobacterium chelonae-abscessus complex through whole genome sequencing of Mycobacterium salmoniphilum outbreak and Mycobacterium salmoniphilum-like strains.</title>
        <authorList>
            <person name="Behra P.R.K."/>
            <person name="Das S."/>
            <person name="Pettersson B.M.F."/>
            <person name="Shirreff L."/>
            <person name="DuCote T."/>
            <person name="Jacobsson K.G."/>
            <person name="Ennis D.G."/>
            <person name="Kirsebom L.A."/>
        </authorList>
    </citation>
    <scope>NUCLEOTIDE SEQUENCE [LARGE SCALE GENOMIC DNA]</scope>
    <source>
        <strain evidence="3 4">DSM 45524</strain>
    </source>
</reference>
<protein>
    <submittedName>
        <fullName evidence="3">MinD/ParA family protein</fullName>
    </submittedName>
</protein>
<name>A0A4R5PER9_9MYCO</name>
<dbReference type="PANTHER" id="PTHR43384:SF14">
    <property type="entry name" value="ESX-1 SECRETION-ASSOCIATED PROTEIN ESPI"/>
    <property type="match status" value="1"/>
</dbReference>
<feature type="compositionally biased region" description="Acidic residues" evidence="1">
    <location>
        <begin position="7"/>
        <end position="16"/>
    </location>
</feature>
<gene>
    <name evidence="3" type="ORF">EJ571_06835</name>
</gene>
<dbReference type="InterPro" id="IPR002586">
    <property type="entry name" value="CobQ/CobB/MinD/ParA_Nub-bd_dom"/>
</dbReference>
<proteinExistence type="predicted"/>
<evidence type="ECO:0000259" key="2">
    <source>
        <dbReference type="Pfam" id="PF01656"/>
    </source>
</evidence>
<dbReference type="GO" id="GO:0016887">
    <property type="term" value="F:ATP hydrolysis activity"/>
    <property type="evidence" value="ECO:0007669"/>
    <property type="project" value="TreeGrafter"/>
</dbReference>
<dbReference type="SUPFAM" id="SSF52540">
    <property type="entry name" value="P-loop containing nucleoside triphosphate hydrolases"/>
    <property type="match status" value="1"/>
</dbReference>
<comment type="caution">
    <text evidence="3">The sequence shown here is derived from an EMBL/GenBank/DDBJ whole genome shotgun (WGS) entry which is preliminary data.</text>
</comment>
<dbReference type="GO" id="GO:0051782">
    <property type="term" value="P:negative regulation of cell division"/>
    <property type="evidence" value="ECO:0007669"/>
    <property type="project" value="TreeGrafter"/>
</dbReference>